<accession>A0A059XQA7</accession>
<protein>
    <recommendedName>
        <fullName evidence="5 6">Transcription termination/antitermination protein NusG</fullName>
    </recommendedName>
</protein>
<dbReference type="HAMAP" id="MF_00948">
    <property type="entry name" value="NusG"/>
    <property type="match status" value="1"/>
</dbReference>
<dbReference type="InterPro" id="IPR047050">
    <property type="entry name" value="NGN"/>
</dbReference>
<dbReference type="InterPro" id="IPR043425">
    <property type="entry name" value="NusG-like"/>
</dbReference>
<evidence type="ECO:0000256" key="6">
    <source>
        <dbReference type="NCBIfam" id="TIGR00922"/>
    </source>
</evidence>
<dbReference type="Pfam" id="PF00467">
    <property type="entry name" value="KOW"/>
    <property type="match status" value="1"/>
</dbReference>
<dbReference type="InterPro" id="IPR008991">
    <property type="entry name" value="Translation_prot_SH3-like_sf"/>
</dbReference>
<dbReference type="PANTHER" id="PTHR30265">
    <property type="entry name" value="RHO-INTERACTING TRANSCRIPTION TERMINATION FACTOR NUSG"/>
    <property type="match status" value="1"/>
</dbReference>
<dbReference type="PROSITE" id="PS01014">
    <property type="entry name" value="NUSG"/>
    <property type="match status" value="1"/>
</dbReference>
<evidence type="ECO:0000256" key="1">
    <source>
        <dbReference type="ARBA" id="ARBA00022472"/>
    </source>
</evidence>
<evidence type="ECO:0000256" key="3">
    <source>
        <dbReference type="ARBA" id="ARBA00023015"/>
    </source>
</evidence>
<dbReference type="SMART" id="SM00738">
    <property type="entry name" value="NGN"/>
    <property type="match status" value="1"/>
</dbReference>
<dbReference type="Proteomes" id="UP000027059">
    <property type="component" value="Chromosome"/>
</dbReference>
<dbReference type="HOGENOM" id="CLU_067287_1_0_0"/>
<reference evidence="10 11" key="2">
    <citation type="journal article" date="2015" name="Biomed. Res. Int.">
        <title>Effects of Arsenite Resistance on the Growth and Functional Gene Expression of Leptospirillum ferriphilum and Acidithiobacillus thiooxidans in Pure Culture and Coculture.</title>
        <authorList>
            <person name="Jiang H."/>
            <person name="Liang Y."/>
            <person name="Yin H."/>
            <person name="Xiao Y."/>
            <person name="Guo X."/>
            <person name="Xu Y."/>
            <person name="Hu Q."/>
            <person name="Liu H."/>
            <person name="Liu X."/>
        </authorList>
    </citation>
    <scope>NUCLEOTIDE SEQUENCE [LARGE SCALE GENOMIC DNA]</scope>
    <source>
        <strain evidence="10 11">YSK</strain>
    </source>
</reference>
<dbReference type="InterPro" id="IPR005824">
    <property type="entry name" value="KOW"/>
</dbReference>
<evidence type="ECO:0000313" key="11">
    <source>
        <dbReference type="Proteomes" id="UP000027059"/>
    </source>
</evidence>
<comment type="similarity">
    <text evidence="5 7">Belongs to the NusG family.</text>
</comment>
<dbReference type="OrthoDB" id="9809075at2"/>
<dbReference type="SUPFAM" id="SSF50104">
    <property type="entry name" value="Translation proteins SH3-like domain"/>
    <property type="match status" value="1"/>
</dbReference>
<dbReference type="GO" id="GO:0005829">
    <property type="term" value="C:cytosol"/>
    <property type="evidence" value="ECO:0007669"/>
    <property type="project" value="UniProtKB-ARBA"/>
</dbReference>
<keyword evidence="4 5" id="KW-0804">Transcription</keyword>
<keyword evidence="3 5" id="KW-0805">Transcription regulation</keyword>
<dbReference type="AlphaFoldDB" id="A0A059XQA7"/>
<organism evidence="10 11">
    <name type="scientific">Leptospirillum ferriphilum YSK</name>
    <dbReference type="NCBI Taxonomy" id="1441628"/>
    <lineage>
        <taxon>Bacteria</taxon>
        <taxon>Pseudomonadati</taxon>
        <taxon>Nitrospirota</taxon>
        <taxon>Nitrospiria</taxon>
        <taxon>Nitrospirales</taxon>
        <taxon>Nitrospiraceae</taxon>
        <taxon>Leptospirillum</taxon>
    </lineage>
</organism>
<dbReference type="Gene3D" id="3.30.70.940">
    <property type="entry name" value="NusG, N-terminal domain"/>
    <property type="match status" value="1"/>
</dbReference>
<dbReference type="Pfam" id="PF02357">
    <property type="entry name" value="NusG"/>
    <property type="match status" value="1"/>
</dbReference>
<comment type="function">
    <text evidence="5 7">Participates in transcription elongation, termination and antitermination.</text>
</comment>
<dbReference type="SUPFAM" id="SSF82679">
    <property type="entry name" value="N-utilization substance G protein NusG, N-terminal domain"/>
    <property type="match status" value="1"/>
</dbReference>
<feature type="domain" description="NusG-like N-terminal" evidence="8">
    <location>
        <begin position="10"/>
        <end position="118"/>
    </location>
</feature>
<evidence type="ECO:0000256" key="7">
    <source>
        <dbReference type="RuleBase" id="RU000538"/>
    </source>
</evidence>
<dbReference type="InterPro" id="IPR001062">
    <property type="entry name" value="Transcrpt_antiterm_NusG"/>
</dbReference>
<gene>
    <name evidence="5" type="primary">nusG</name>
    <name evidence="10" type="ORF">Y981_08020</name>
</gene>
<dbReference type="SMART" id="SM00739">
    <property type="entry name" value="KOW"/>
    <property type="match status" value="1"/>
</dbReference>
<name>A0A059XQA7_9BACT</name>
<evidence type="ECO:0000256" key="2">
    <source>
        <dbReference type="ARBA" id="ARBA00022814"/>
    </source>
</evidence>
<dbReference type="GO" id="GO:0006353">
    <property type="term" value="P:DNA-templated transcription termination"/>
    <property type="evidence" value="ECO:0007669"/>
    <property type="project" value="UniProtKB-UniRule"/>
</dbReference>
<dbReference type="GO" id="GO:0032784">
    <property type="term" value="P:regulation of DNA-templated transcription elongation"/>
    <property type="evidence" value="ECO:0007669"/>
    <property type="project" value="InterPro"/>
</dbReference>
<dbReference type="GO" id="GO:0006354">
    <property type="term" value="P:DNA-templated transcription elongation"/>
    <property type="evidence" value="ECO:0007669"/>
    <property type="project" value="UniProtKB-UniRule"/>
</dbReference>
<feature type="domain" description="KOW" evidence="9">
    <location>
        <begin position="130"/>
        <end position="157"/>
    </location>
</feature>
<dbReference type="RefSeq" id="WP_038505547.1">
    <property type="nucleotide sequence ID" value="NZ_CP007243.1"/>
</dbReference>
<evidence type="ECO:0000256" key="5">
    <source>
        <dbReference type="HAMAP-Rule" id="MF_00948"/>
    </source>
</evidence>
<dbReference type="PRINTS" id="PR00338">
    <property type="entry name" value="NUSGTNSCPFCT"/>
</dbReference>
<reference evidence="11" key="1">
    <citation type="submission" date="2014-02" db="EMBL/GenBank/DDBJ databases">
        <title>Complete genome sequence and comparative genomic analysis of the nitrogen-fixing bacterium Leptospirillum ferriphilum YSK.</title>
        <authorList>
            <person name="Guo X."/>
            <person name="Yin H."/>
            <person name="Liang Y."/>
            <person name="Hu Q."/>
            <person name="Ma L."/>
            <person name="Xiao Y."/>
            <person name="Zhang X."/>
            <person name="Qiu G."/>
            <person name="Liu X."/>
        </authorList>
    </citation>
    <scope>NUCLEOTIDE SEQUENCE [LARGE SCALE GENOMIC DNA]</scope>
    <source>
        <strain evidence="11">YSK</strain>
    </source>
</reference>
<keyword evidence="1 5" id="KW-0806">Transcription termination</keyword>
<dbReference type="EMBL" id="CP007243">
    <property type="protein sequence ID" value="AIA30734.1"/>
    <property type="molecule type" value="Genomic_DNA"/>
</dbReference>
<dbReference type="KEGG" id="lfp:Y981_08020"/>
<dbReference type="GO" id="GO:0031564">
    <property type="term" value="P:transcription antitermination"/>
    <property type="evidence" value="ECO:0007669"/>
    <property type="project" value="UniProtKB-UniRule"/>
</dbReference>
<dbReference type="NCBIfam" id="TIGR00922">
    <property type="entry name" value="nusG"/>
    <property type="match status" value="1"/>
</dbReference>
<proteinExistence type="inferred from homology"/>
<evidence type="ECO:0000313" key="10">
    <source>
        <dbReference type="EMBL" id="AIA30734.1"/>
    </source>
</evidence>
<dbReference type="CDD" id="cd09891">
    <property type="entry name" value="NGN_Bact_1"/>
    <property type="match status" value="1"/>
</dbReference>
<dbReference type="InterPro" id="IPR015869">
    <property type="entry name" value="Transcrpt_antiterm_NusG_bac_CS"/>
</dbReference>
<dbReference type="CDD" id="cd06091">
    <property type="entry name" value="KOW_NusG"/>
    <property type="match status" value="1"/>
</dbReference>
<keyword evidence="2 5" id="KW-0889">Transcription antitermination</keyword>
<dbReference type="FunFam" id="2.30.30.30:FF:000002">
    <property type="entry name" value="Transcription termination/antitermination factor NusG"/>
    <property type="match status" value="1"/>
</dbReference>
<evidence type="ECO:0000259" key="8">
    <source>
        <dbReference type="SMART" id="SM00738"/>
    </source>
</evidence>
<keyword evidence="11" id="KW-1185">Reference proteome</keyword>
<evidence type="ECO:0000259" key="9">
    <source>
        <dbReference type="SMART" id="SM00739"/>
    </source>
</evidence>
<dbReference type="PANTHER" id="PTHR30265:SF2">
    <property type="entry name" value="TRANSCRIPTION TERMINATION_ANTITERMINATION PROTEIN NUSG"/>
    <property type="match status" value="1"/>
</dbReference>
<dbReference type="Gene3D" id="2.30.30.30">
    <property type="match status" value="1"/>
</dbReference>
<evidence type="ECO:0000256" key="4">
    <source>
        <dbReference type="ARBA" id="ARBA00023163"/>
    </source>
</evidence>
<dbReference type="InterPro" id="IPR036735">
    <property type="entry name" value="NGN_dom_sf"/>
</dbReference>
<dbReference type="InterPro" id="IPR006645">
    <property type="entry name" value="NGN-like_dom"/>
</dbReference>
<sequence>MLQEKDSDSKKNWYVIHTYAGFENRVKTSIEERVALKDLADIVGQVVVPIQNVTELKEGKKKVSSRKVFPGYVLVEMEPTEEAIQFILATPKVTGFLGNGTTPIPMSSREVSELFDRIESGTAMPSPSQHFSESETVRITDGPFQGFSGMISEVDNDHGKLKVLVSIFGRQTPVELDFLQVERL</sequence>
<dbReference type="InterPro" id="IPR014722">
    <property type="entry name" value="Rib_uL2_dom2"/>
</dbReference>